<dbReference type="PANTHER" id="PTHR42977">
    <property type="entry name" value="HYDROLASE-RELATED"/>
    <property type="match status" value="1"/>
</dbReference>
<dbReference type="PANTHER" id="PTHR42977:SF3">
    <property type="entry name" value="AB HYDROLASE-1 DOMAIN-CONTAINING PROTEIN"/>
    <property type="match status" value="1"/>
</dbReference>
<accession>A0A7W8GEL9</accession>
<dbReference type="EMBL" id="JACHFN010000004">
    <property type="protein sequence ID" value="MBB5233903.1"/>
    <property type="molecule type" value="Genomic_DNA"/>
</dbReference>
<gene>
    <name evidence="3" type="ORF">HNQ09_001341</name>
</gene>
<dbReference type="InterPro" id="IPR051340">
    <property type="entry name" value="Haloalkane_dehalogenase"/>
</dbReference>
<dbReference type="InterPro" id="IPR000639">
    <property type="entry name" value="Epox_hydrolase-like"/>
</dbReference>
<evidence type="ECO:0000259" key="2">
    <source>
        <dbReference type="Pfam" id="PF00561"/>
    </source>
</evidence>
<dbReference type="GO" id="GO:0018786">
    <property type="term" value="F:haloalkane dehalogenase activity"/>
    <property type="evidence" value="ECO:0007669"/>
    <property type="project" value="UniProtKB-EC"/>
</dbReference>
<proteinExistence type="predicted"/>
<dbReference type="InterPro" id="IPR029058">
    <property type="entry name" value="AB_hydrolase_fold"/>
</dbReference>
<dbReference type="AlphaFoldDB" id="A0A7W8GEL9"/>
<dbReference type="SUPFAM" id="SSF53474">
    <property type="entry name" value="alpha/beta-Hydrolases"/>
    <property type="match status" value="1"/>
</dbReference>
<organism evidence="3 4">
    <name type="scientific">Deinococcus budaensis</name>
    <dbReference type="NCBI Taxonomy" id="1665626"/>
    <lineage>
        <taxon>Bacteria</taxon>
        <taxon>Thermotogati</taxon>
        <taxon>Deinococcota</taxon>
        <taxon>Deinococci</taxon>
        <taxon>Deinococcales</taxon>
        <taxon>Deinococcaceae</taxon>
        <taxon>Deinococcus</taxon>
    </lineage>
</organism>
<keyword evidence="1 3" id="KW-0378">Hydrolase</keyword>
<evidence type="ECO:0000256" key="1">
    <source>
        <dbReference type="ARBA" id="ARBA00022801"/>
    </source>
</evidence>
<name>A0A7W8GEL9_9DEIO</name>
<sequence>MPDILRTPDHRFGGLPGYPFAPQYVADLPGYGGLRMHHLDEGPRGAAETFLCLHGQPTWSYLYRRMIPVFTGAGGRVIAPDLFGFGRSDKPAQDRAYTFDFHRGSLLRLIERLDLRNITLVVQDWGGLLGLTLPLEMPGRFSRLLVMNTALATGDVRPGPAFYAWRAYSDAHPNLDVAALLRRASARVTPQEARAYEAPFPDARYKAGVRAFPRLVPTRPGAPGAGVSRRAREWWALQLHMQSFMAVGMRDPILGAGPMRQLREQIRGCPPPLEVARGGHFVQEDAGEAIAAAALRAFGLAAGG</sequence>
<keyword evidence="4" id="KW-1185">Reference proteome</keyword>
<dbReference type="PRINTS" id="PR00412">
    <property type="entry name" value="EPOXHYDRLASE"/>
</dbReference>
<dbReference type="NCBIfam" id="NF002043">
    <property type="entry name" value="PRK00870.1"/>
    <property type="match status" value="1"/>
</dbReference>
<dbReference type="Pfam" id="PF00561">
    <property type="entry name" value="Abhydrolase_1"/>
    <property type="match status" value="1"/>
</dbReference>
<comment type="caution">
    <text evidence="3">The sequence shown here is derived from an EMBL/GenBank/DDBJ whole genome shotgun (WGS) entry which is preliminary data.</text>
</comment>
<dbReference type="InterPro" id="IPR000073">
    <property type="entry name" value="AB_hydrolase_1"/>
</dbReference>
<dbReference type="Gene3D" id="3.40.50.1820">
    <property type="entry name" value="alpha/beta hydrolase"/>
    <property type="match status" value="1"/>
</dbReference>
<dbReference type="GO" id="GO:0004301">
    <property type="term" value="F:epoxide hydrolase activity"/>
    <property type="evidence" value="ECO:0007669"/>
    <property type="project" value="TreeGrafter"/>
</dbReference>
<dbReference type="EC" id="3.5.4.33" evidence="3"/>
<dbReference type="PRINTS" id="PR00111">
    <property type="entry name" value="ABHYDROLASE"/>
</dbReference>
<protein>
    <submittedName>
        <fullName evidence="3">Haloalkane dehalogenase/tRNA(Adenine34) deaminase</fullName>
        <ecNumber evidence="3">3.5.4.33</ecNumber>
        <ecNumber evidence="3">3.8.1.5</ecNumber>
    </submittedName>
</protein>
<dbReference type="EC" id="3.8.1.5" evidence="3"/>
<evidence type="ECO:0000313" key="3">
    <source>
        <dbReference type="EMBL" id="MBB5233903.1"/>
    </source>
</evidence>
<dbReference type="Proteomes" id="UP000525389">
    <property type="component" value="Unassembled WGS sequence"/>
</dbReference>
<reference evidence="3 4" key="1">
    <citation type="submission" date="2020-08" db="EMBL/GenBank/DDBJ databases">
        <title>Genomic Encyclopedia of Type Strains, Phase IV (KMG-IV): sequencing the most valuable type-strain genomes for metagenomic binning, comparative biology and taxonomic classification.</title>
        <authorList>
            <person name="Goeker M."/>
        </authorList>
    </citation>
    <scope>NUCLEOTIDE SEQUENCE [LARGE SCALE GENOMIC DNA]</scope>
    <source>
        <strain evidence="3 4">DSM 101791</strain>
    </source>
</reference>
<feature type="domain" description="AB hydrolase-1" evidence="2">
    <location>
        <begin position="49"/>
        <end position="285"/>
    </location>
</feature>
<evidence type="ECO:0000313" key="4">
    <source>
        <dbReference type="Proteomes" id="UP000525389"/>
    </source>
</evidence>
<dbReference type="GO" id="GO:0052717">
    <property type="term" value="F:tRNA-specific adenosine-34 deaminase activity"/>
    <property type="evidence" value="ECO:0007669"/>
    <property type="project" value="UniProtKB-EC"/>
</dbReference>
<dbReference type="RefSeq" id="WP_184027062.1">
    <property type="nucleotide sequence ID" value="NZ_JACHFN010000004.1"/>
</dbReference>